<comment type="caution">
    <text evidence="4">The sequence shown here is derived from an EMBL/GenBank/DDBJ whole genome shotgun (WGS) entry which is preliminary data.</text>
</comment>
<dbReference type="SUPFAM" id="SSF52266">
    <property type="entry name" value="SGNH hydrolase"/>
    <property type="match status" value="1"/>
</dbReference>
<evidence type="ECO:0000313" key="5">
    <source>
        <dbReference type="Proteomes" id="UP000050833"/>
    </source>
</evidence>
<evidence type="ECO:0000259" key="3">
    <source>
        <dbReference type="Pfam" id="PF03629"/>
    </source>
</evidence>
<feature type="region of interest" description="Disordered" evidence="2">
    <location>
        <begin position="41"/>
        <end position="67"/>
    </location>
</feature>
<protein>
    <recommendedName>
        <fullName evidence="3">Sialate O-acetylesterase domain-containing protein</fullName>
    </recommendedName>
</protein>
<reference evidence="4 5" key="1">
    <citation type="submission" date="2015-10" db="EMBL/GenBank/DDBJ databases">
        <title>Butyribacter intestini gen. nov., sp. nov., a butyric acid-producing bacterium of the family Lachnospiraceae isolated from the human faeces.</title>
        <authorList>
            <person name="Zou Y."/>
            <person name="Xue W."/>
            <person name="Luo G."/>
            <person name="Lv M."/>
        </authorList>
    </citation>
    <scope>NUCLEOTIDE SEQUENCE [LARGE SCALE GENOMIC DNA]</scope>
    <source>
        <strain evidence="4 5">TF01-11</strain>
    </source>
</reference>
<dbReference type="RefSeq" id="WP_055943900.1">
    <property type="nucleotide sequence ID" value="NZ_JAQDDZ010000004.1"/>
</dbReference>
<keyword evidence="5" id="KW-1185">Reference proteome</keyword>
<dbReference type="GO" id="GO:0016787">
    <property type="term" value="F:hydrolase activity"/>
    <property type="evidence" value="ECO:0007669"/>
    <property type="project" value="UniProtKB-KW"/>
</dbReference>
<evidence type="ECO:0000256" key="1">
    <source>
        <dbReference type="ARBA" id="ARBA00022801"/>
    </source>
</evidence>
<dbReference type="SUPFAM" id="SSF49265">
    <property type="entry name" value="Fibronectin type III"/>
    <property type="match status" value="1"/>
</dbReference>
<dbReference type="Proteomes" id="UP000050833">
    <property type="component" value="Unassembled WGS sequence"/>
</dbReference>
<dbReference type="Gene3D" id="2.60.40.10">
    <property type="entry name" value="Immunoglobulins"/>
    <property type="match status" value="1"/>
</dbReference>
<dbReference type="InterPro" id="IPR036514">
    <property type="entry name" value="SGNH_hydro_sf"/>
</dbReference>
<evidence type="ECO:0000256" key="2">
    <source>
        <dbReference type="SAM" id="MobiDB-lite"/>
    </source>
</evidence>
<proteinExistence type="predicted"/>
<keyword evidence="1" id="KW-0378">Hydrolase</keyword>
<feature type="domain" description="Sialate O-acetylesterase" evidence="3">
    <location>
        <begin position="155"/>
        <end position="358"/>
    </location>
</feature>
<dbReference type="AlphaFoldDB" id="A0AAW3JQS6"/>
<name>A0AAW3JQS6_9FIRM</name>
<accession>A0AAW3JQS6</accession>
<dbReference type="Gene3D" id="3.40.50.1110">
    <property type="entry name" value="SGNH hydrolase"/>
    <property type="match status" value="1"/>
</dbReference>
<organism evidence="4 5">
    <name type="scientific">Butyribacter intestini</name>
    <dbReference type="NCBI Taxonomy" id="1703332"/>
    <lineage>
        <taxon>Bacteria</taxon>
        <taxon>Bacillati</taxon>
        <taxon>Bacillota</taxon>
        <taxon>Clostridia</taxon>
        <taxon>Lachnospirales</taxon>
        <taxon>Lachnospiraceae</taxon>
        <taxon>Butyribacter</taxon>
    </lineage>
</organism>
<sequence length="675" mass="75471">MKLKKQIILIAAICMLFGVAGYILNNQKASADTDNDIVVQTKKPSETENPENTASPEPTAEPENTTLPPLVSYAKTKKKITLKYDDRHTFNKEIRRIATENVVSTNATTGQKDRKIVSVANSNHKKIFAVGCGKAVVELKDGTTYGVLVRPAKISLLLLIGQSNMEGSHSDDKTNAEYTNNAILNSAGKVYNTYGPSCRSHYKRVANWSKTSPALSVANASKFVPKSLTDNSSDYEWCRTNNLTSASGAKAKSGIDSALANQWTNKLKEKVWVVNAAHGGSSITTWQPKAGKDNNFWQAVALYKACERTLNNEIKAGHYKLSHKGYFWLQGEQDFKMKAGKYLTYYMKMHRALKKQLKGSSAKDYKYVNKKLEFGGILMVRSHRKPTSLADLELTGPRKAQYYMCNSGKAAYKDIFLASQLSEVWLTDNTVKSYFKNKYKTNAKYTSYNKTRSKSLKLPTSLNQIHSTIHYTQLAYNELGRDAANNICYVLGYVKKPSTKVKIKLVSQDGYTDISKINRTAVKNMNVVAKIFPTWKTKKLKVNAKSGAISYDKWLVKFKENQVFNAKLQFTVGSRKKKLTVYSKNSMAAITGLQATMNGVKISWMANSYTSYCNVYRRVKGTKTWTYIAMLNTNTAQSYNDIFANSGTTYEYAVTAYDSKGNCGEKVVGEVTTLF</sequence>
<gene>
    <name evidence="4" type="ORF">APZ18_08670</name>
</gene>
<dbReference type="EMBL" id="LLKB01000005">
    <property type="protein sequence ID" value="KQC84792.1"/>
    <property type="molecule type" value="Genomic_DNA"/>
</dbReference>
<dbReference type="InterPro" id="IPR036116">
    <property type="entry name" value="FN3_sf"/>
</dbReference>
<dbReference type="Pfam" id="PF03629">
    <property type="entry name" value="SASA"/>
    <property type="match status" value="1"/>
</dbReference>
<dbReference type="InterPro" id="IPR005181">
    <property type="entry name" value="SASA"/>
</dbReference>
<feature type="compositionally biased region" description="Polar residues" evidence="2">
    <location>
        <begin position="50"/>
        <end position="67"/>
    </location>
</feature>
<dbReference type="InterPro" id="IPR013783">
    <property type="entry name" value="Ig-like_fold"/>
</dbReference>
<evidence type="ECO:0000313" key="4">
    <source>
        <dbReference type="EMBL" id="KQC84792.1"/>
    </source>
</evidence>